<evidence type="ECO:0000313" key="2">
    <source>
        <dbReference type="Proteomes" id="UP000746612"/>
    </source>
</evidence>
<organism evidence="1 2">
    <name type="scientific">Gibberella zeae</name>
    <name type="common">Wheat head blight fungus</name>
    <name type="synonym">Fusarium graminearum</name>
    <dbReference type="NCBI Taxonomy" id="5518"/>
    <lineage>
        <taxon>Eukaryota</taxon>
        <taxon>Fungi</taxon>
        <taxon>Dikarya</taxon>
        <taxon>Ascomycota</taxon>
        <taxon>Pezizomycotina</taxon>
        <taxon>Sordariomycetes</taxon>
        <taxon>Hypocreomycetidae</taxon>
        <taxon>Hypocreales</taxon>
        <taxon>Nectriaceae</taxon>
        <taxon>Fusarium</taxon>
    </lineage>
</organism>
<comment type="caution">
    <text evidence="1">The sequence shown here is derived from an EMBL/GenBank/DDBJ whole genome shotgun (WGS) entry which is preliminary data.</text>
</comment>
<proteinExistence type="predicted"/>
<sequence length="237" mass="26480">MLYCIYTAPKCPRQIEIIIIIELGYSSRKLNDGGVKTKAGYRSSLVVQFLRCMVLVEYGPDTPLHGSSWISQISISDATKTEVCLLLFVEFWVQSETELNPPLFRQAENMRVQPQIRLVYSTSGSSTRLTLARHWMYRLSGVIQVLNQSSISLARQGKVVTKKYHIPLRTGPSNSTGSNLFTRLLNPGGTASCHLNTVQLLDTCLFDVALLKQWLMGCADLHGNECKKNPTINLGTQ</sequence>
<accession>A0A9N8RFX6</accession>
<name>A0A9N8RFX6_GIBZA</name>
<dbReference type="AlphaFoldDB" id="A0A9N8RFX6"/>
<protein>
    <submittedName>
        <fullName evidence="1">Uncharacterized protein</fullName>
    </submittedName>
</protein>
<dbReference type="Proteomes" id="UP000746612">
    <property type="component" value="Unassembled WGS sequence"/>
</dbReference>
<reference evidence="1" key="1">
    <citation type="submission" date="2021-03" db="EMBL/GenBank/DDBJ databases">
        <authorList>
            <person name="Alouane T."/>
            <person name="Langin T."/>
            <person name="Bonhomme L."/>
        </authorList>
    </citation>
    <scope>NUCLEOTIDE SEQUENCE</scope>
    <source>
        <strain evidence="1">MDC_Fg202</strain>
    </source>
</reference>
<gene>
    <name evidence="1" type="ORF">MDCFG202_LOCUS307287</name>
</gene>
<dbReference type="EMBL" id="CAJPIJ010000146">
    <property type="protein sequence ID" value="CAG1989805.1"/>
    <property type="molecule type" value="Genomic_DNA"/>
</dbReference>
<evidence type="ECO:0000313" key="1">
    <source>
        <dbReference type="EMBL" id="CAG1989805.1"/>
    </source>
</evidence>